<dbReference type="EMBL" id="JAHHUM010002647">
    <property type="protein sequence ID" value="KAK5601773.1"/>
    <property type="molecule type" value="Genomic_DNA"/>
</dbReference>
<feature type="compositionally biased region" description="Basic residues" evidence="1">
    <location>
        <begin position="67"/>
        <end position="80"/>
    </location>
</feature>
<accession>A0AAV9QY48</accession>
<feature type="compositionally biased region" description="Basic and acidic residues" evidence="1">
    <location>
        <begin position="1"/>
        <end position="11"/>
    </location>
</feature>
<evidence type="ECO:0000256" key="1">
    <source>
        <dbReference type="SAM" id="MobiDB-lite"/>
    </source>
</evidence>
<proteinExistence type="predicted"/>
<organism evidence="2 3">
    <name type="scientific">Crenichthys baileyi</name>
    <name type="common">White River springfish</name>
    <dbReference type="NCBI Taxonomy" id="28760"/>
    <lineage>
        <taxon>Eukaryota</taxon>
        <taxon>Metazoa</taxon>
        <taxon>Chordata</taxon>
        <taxon>Craniata</taxon>
        <taxon>Vertebrata</taxon>
        <taxon>Euteleostomi</taxon>
        <taxon>Actinopterygii</taxon>
        <taxon>Neopterygii</taxon>
        <taxon>Teleostei</taxon>
        <taxon>Neoteleostei</taxon>
        <taxon>Acanthomorphata</taxon>
        <taxon>Ovalentaria</taxon>
        <taxon>Atherinomorphae</taxon>
        <taxon>Cyprinodontiformes</taxon>
        <taxon>Goodeidae</taxon>
        <taxon>Crenichthys</taxon>
    </lineage>
</organism>
<reference evidence="2 3" key="1">
    <citation type="submission" date="2021-06" db="EMBL/GenBank/DDBJ databases">
        <authorList>
            <person name="Palmer J.M."/>
        </authorList>
    </citation>
    <scope>NUCLEOTIDE SEQUENCE [LARGE SCALE GENOMIC DNA]</scope>
    <source>
        <strain evidence="2 3">MEX-2019</strain>
        <tissue evidence="2">Muscle</tissue>
    </source>
</reference>
<sequence length="106" mass="11354">MISRVMSDHDSGALASSSHCVMMVPRPPSSSSACRSVRLASCLDNPFSLSQLWASGKHLNNSSHPPAKPHRGRPASRHLARLLQRFSSELPPTPKASKSSSTPAIL</sequence>
<gene>
    <name evidence="2" type="ORF">CRENBAI_020532</name>
</gene>
<dbReference type="AlphaFoldDB" id="A0AAV9QY48"/>
<feature type="region of interest" description="Disordered" evidence="1">
    <location>
        <begin position="56"/>
        <end position="106"/>
    </location>
</feature>
<evidence type="ECO:0000313" key="3">
    <source>
        <dbReference type="Proteomes" id="UP001311232"/>
    </source>
</evidence>
<protein>
    <submittedName>
        <fullName evidence="2">Uncharacterized protein</fullName>
    </submittedName>
</protein>
<dbReference type="Proteomes" id="UP001311232">
    <property type="component" value="Unassembled WGS sequence"/>
</dbReference>
<evidence type="ECO:0000313" key="2">
    <source>
        <dbReference type="EMBL" id="KAK5601773.1"/>
    </source>
</evidence>
<name>A0AAV9QY48_9TELE</name>
<feature type="region of interest" description="Disordered" evidence="1">
    <location>
        <begin position="1"/>
        <end position="30"/>
    </location>
</feature>
<feature type="compositionally biased region" description="Low complexity" evidence="1">
    <location>
        <begin position="95"/>
        <end position="106"/>
    </location>
</feature>
<comment type="caution">
    <text evidence="2">The sequence shown here is derived from an EMBL/GenBank/DDBJ whole genome shotgun (WGS) entry which is preliminary data.</text>
</comment>
<keyword evidence="3" id="KW-1185">Reference proteome</keyword>